<dbReference type="InterPro" id="IPR028938">
    <property type="entry name" value="Rsf1-like"/>
</dbReference>
<dbReference type="GO" id="GO:0045892">
    <property type="term" value="P:negative regulation of DNA-templated transcription"/>
    <property type="evidence" value="ECO:0007669"/>
    <property type="project" value="TreeGrafter"/>
</dbReference>
<feature type="region of interest" description="Disordered" evidence="5">
    <location>
        <begin position="395"/>
        <end position="545"/>
    </location>
</feature>
<name>A0A0D8XAN1_DICVI</name>
<feature type="compositionally biased region" description="Basic and acidic residues" evidence="5">
    <location>
        <begin position="420"/>
        <end position="434"/>
    </location>
</feature>
<evidence type="ECO:0000256" key="1">
    <source>
        <dbReference type="ARBA" id="ARBA00022723"/>
    </source>
</evidence>
<feature type="compositionally biased region" description="Basic and acidic residues" evidence="5">
    <location>
        <begin position="395"/>
        <end position="409"/>
    </location>
</feature>
<evidence type="ECO:0000313" key="7">
    <source>
        <dbReference type="EMBL" id="KJH40812.1"/>
    </source>
</evidence>
<dbReference type="Pfam" id="PF00628">
    <property type="entry name" value="PHD"/>
    <property type="match status" value="1"/>
</dbReference>
<dbReference type="InterPro" id="IPR011011">
    <property type="entry name" value="Znf_FYVE_PHD"/>
</dbReference>
<dbReference type="InterPro" id="IPR013083">
    <property type="entry name" value="Znf_RING/FYVE/PHD"/>
</dbReference>
<feature type="compositionally biased region" description="Basic residues" evidence="5">
    <location>
        <begin position="898"/>
        <end position="911"/>
    </location>
</feature>
<feature type="compositionally biased region" description="Acidic residues" evidence="5">
    <location>
        <begin position="529"/>
        <end position="542"/>
    </location>
</feature>
<dbReference type="PROSITE" id="PS50016">
    <property type="entry name" value="ZF_PHD_2"/>
    <property type="match status" value="1"/>
</dbReference>
<feature type="region of interest" description="Disordered" evidence="5">
    <location>
        <begin position="658"/>
        <end position="681"/>
    </location>
</feature>
<reference evidence="7 8" key="1">
    <citation type="submission" date="2013-11" db="EMBL/GenBank/DDBJ databases">
        <title>Draft genome of the bovine lungworm Dictyocaulus viviparus.</title>
        <authorList>
            <person name="Mitreva M."/>
        </authorList>
    </citation>
    <scope>NUCLEOTIDE SEQUENCE [LARGE SCALE GENOMIC DNA]</scope>
    <source>
        <strain evidence="7 8">HannoverDv2000</strain>
    </source>
</reference>
<accession>A0A0D8XAN1</accession>
<dbReference type="PROSITE" id="PS01359">
    <property type="entry name" value="ZF_PHD_1"/>
    <property type="match status" value="1"/>
</dbReference>
<dbReference type="InterPro" id="IPR019786">
    <property type="entry name" value="Zinc_finger_PHD-type_CS"/>
</dbReference>
<feature type="domain" description="PHD-type" evidence="6">
    <location>
        <begin position="551"/>
        <end position="601"/>
    </location>
</feature>
<dbReference type="PANTHER" id="PTHR14296:SF16">
    <property type="entry name" value="REMODELING AND SPACING FACTOR 1"/>
    <property type="match status" value="1"/>
</dbReference>
<gene>
    <name evidence="7" type="ORF">DICVIV_13225</name>
</gene>
<dbReference type="EMBL" id="KN717007">
    <property type="protein sequence ID" value="KJH40812.1"/>
    <property type="molecule type" value="Genomic_DNA"/>
</dbReference>
<dbReference type="OrthoDB" id="10055895at2759"/>
<feature type="compositionally biased region" description="Acidic residues" evidence="5">
    <location>
        <begin position="804"/>
        <end position="814"/>
    </location>
</feature>
<dbReference type="STRING" id="29172.A0A0D8XAN1"/>
<dbReference type="SUPFAM" id="SSF57903">
    <property type="entry name" value="FYVE/PHD zinc finger"/>
    <property type="match status" value="1"/>
</dbReference>
<keyword evidence="1" id="KW-0479">Metal-binding</keyword>
<feature type="region of interest" description="Disordered" evidence="5">
    <location>
        <begin position="758"/>
        <end position="955"/>
    </location>
</feature>
<dbReference type="InterPro" id="IPR001965">
    <property type="entry name" value="Znf_PHD"/>
</dbReference>
<evidence type="ECO:0000256" key="5">
    <source>
        <dbReference type="SAM" id="MobiDB-lite"/>
    </source>
</evidence>
<dbReference type="AlphaFoldDB" id="A0A0D8XAN1"/>
<organism evidence="7 8">
    <name type="scientific">Dictyocaulus viviparus</name>
    <name type="common">Bovine lungworm</name>
    <dbReference type="NCBI Taxonomy" id="29172"/>
    <lineage>
        <taxon>Eukaryota</taxon>
        <taxon>Metazoa</taxon>
        <taxon>Ecdysozoa</taxon>
        <taxon>Nematoda</taxon>
        <taxon>Chromadorea</taxon>
        <taxon>Rhabditida</taxon>
        <taxon>Rhabditina</taxon>
        <taxon>Rhabditomorpha</taxon>
        <taxon>Strongyloidea</taxon>
        <taxon>Metastrongylidae</taxon>
        <taxon>Dictyocaulus</taxon>
    </lineage>
</organism>
<dbReference type="CDD" id="cd15543">
    <property type="entry name" value="PHD_RSF1"/>
    <property type="match status" value="1"/>
</dbReference>
<dbReference type="GO" id="GO:0031213">
    <property type="term" value="C:RSF complex"/>
    <property type="evidence" value="ECO:0007669"/>
    <property type="project" value="InterPro"/>
</dbReference>
<sequence length="955" mass="107828">MNLSVDDSANVQRSITENAQTIGNKCDLSDQKAVTLQEATDATSLAHVIFSSDKVHHDDKPITESSQDGGMVAGDERDVNISNMEDSVADIKSEIVNCQTTGEDCGSTSICTPMDYVEATTIEEDELSDAEQAPLTDIIRRPCIAPQIDAEQLRCDPDFAVICSFINKFFTLMKMEPVSFCQLENMFTKLEDGRVSKELVDLHLKLLRRSIVKTVSNDSFEKCILKYLTTTGLLPSEKRQYGYVHMSIISKLKILRTLCELQLEHNSRLKESIPSALRALDMRDVVTGVDKRGLAYYCQIDSVYDIRLYTTEQDDESGYSWTLVARNISDLESLIAKLKKEDLGYVKNPNDKREFSKPSESDCENLVNMVTKKGTCVDVFLDETAIKNMRAAMLKGKEERRNRRARMENTSEAPEDITQEEEKLGGAEDKERRVLPRRSASQRAQTNIRKYVTPKKSHEKKLNTSEVNDTTKNEFNKRDSSTPVTEDSERSAYVSEGEGTASSDDEFKPKTTKKSTGKRRRRRKKVADDIEDEEDSGDEDEEEVRRKAEGDSLCGSCKLGDNEDILLLCDNCDDAWHTTCLKPPLWFVPGGKWYCPKCEHGMLIECLTYVQELLIIHQRKAAVEEKKRKAAADRFRREMEYIGVSLNNIIPTTLKQTAIESSSSSASDDGQRRSKKKAVKRITPNMRKTPVEVKTVTEGRSRRSVKKVDYKFSEFDSVIKEACRLNESPSPDVMKDVIRPQGGAGRGKDMANIIEAQKQKEEGIQRVSAGAPPRRLSKHRRRLNDLDIDEDTDSDSEEYKANESEEDAAEEDAQSSDYLPSESEFRTRRIGSGGRSSLMPTQSDEDFVVSGSDESYTAPQRKKRKGKDKLRKRARWQSDSDSEAEEEEDEMYSDDSRNRKKAARPLRKAVAKSKAPLVEDSEDEETCGIGDTQDRAGEGGKKTVQSTRAKRRKLK</sequence>
<keyword evidence="3" id="KW-0862">Zinc</keyword>
<evidence type="ECO:0000259" key="6">
    <source>
        <dbReference type="PROSITE" id="PS50016"/>
    </source>
</evidence>
<evidence type="ECO:0000256" key="2">
    <source>
        <dbReference type="ARBA" id="ARBA00022771"/>
    </source>
</evidence>
<reference evidence="8" key="2">
    <citation type="journal article" date="2016" name="Sci. Rep.">
        <title>Dictyocaulus viviparus genome, variome and transcriptome elucidate lungworm biology and support future intervention.</title>
        <authorList>
            <person name="McNulty S.N."/>
            <person name="Strube C."/>
            <person name="Rosa B.A."/>
            <person name="Martin J.C."/>
            <person name="Tyagi R."/>
            <person name="Choi Y.J."/>
            <person name="Wang Q."/>
            <person name="Hallsworth Pepin K."/>
            <person name="Zhang X."/>
            <person name="Ozersky P."/>
            <person name="Wilson R.K."/>
            <person name="Sternberg P.W."/>
            <person name="Gasser R.B."/>
            <person name="Mitreva M."/>
        </authorList>
    </citation>
    <scope>NUCLEOTIDE SEQUENCE [LARGE SCALE GENOMIC DNA]</scope>
    <source>
        <strain evidence="8">HannoverDv2000</strain>
    </source>
</reference>
<feature type="compositionally biased region" description="Basic residues" evidence="5">
    <location>
        <begin position="860"/>
        <end position="875"/>
    </location>
</feature>
<protein>
    <submittedName>
        <fullName evidence="7">PHD-finger</fullName>
    </submittedName>
</protein>
<feature type="compositionally biased region" description="Basic and acidic residues" evidence="5">
    <location>
        <begin position="932"/>
        <end position="941"/>
    </location>
</feature>
<feature type="compositionally biased region" description="Acidic residues" evidence="5">
    <location>
        <begin position="880"/>
        <end position="893"/>
    </location>
</feature>
<proteinExistence type="predicted"/>
<feature type="region of interest" description="Disordered" evidence="5">
    <location>
        <begin position="728"/>
        <end position="747"/>
    </location>
</feature>
<feature type="compositionally biased region" description="Acidic residues" evidence="5">
    <location>
        <begin position="786"/>
        <end position="796"/>
    </location>
</feature>
<evidence type="ECO:0000256" key="3">
    <source>
        <dbReference type="ARBA" id="ARBA00022833"/>
    </source>
</evidence>
<keyword evidence="8" id="KW-1185">Reference proteome</keyword>
<dbReference type="Gene3D" id="3.30.40.10">
    <property type="entry name" value="Zinc/RING finger domain, C3HC4 (zinc finger)"/>
    <property type="match status" value="1"/>
</dbReference>
<dbReference type="PANTHER" id="PTHR14296">
    <property type="entry name" value="REMODELING AND SPACING FACTOR 1"/>
    <property type="match status" value="1"/>
</dbReference>
<dbReference type="Proteomes" id="UP000053766">
    <property type="component" value="Unassembled WGS sequence"/>
</dbReference>
<dbReference type="GO" id="GO:0042393">
    <property type="term" value="F:histone binding"/>
    <property type="evidence" value="ECO:0007669"/>
    <property type="project" value="TreeGrafter"/>
</dbReference>
<dbReference type="SMART" id="SM00249">
    <property type="entry name" value="PHD"/>
    <property type="match status" value="1"/>
</dbReference>
<feature type="compositionally biased region" description="Basic and acidic residues" evidence="5">
    <location>
        <begin position="469"/>
        <end position="480"/>
    </location>
</feature>
<feature type="compositionally biased region" description="Basic residues" evidence="5">
    <location>
        <begin position="510"/>
        <end position="525"/>
    </location>
</feature>
<dbReference type="GO" id="GO:0008270">
    <property type="term" value="F:zinc ion binding"/>
    <property type="evidence" value="ECO:0007669"/>
    <property type="project" value="UniProtKB-KW"/>
</dbReference>
<evidence type="ECO:0000313" key="8">
    <source>
        <dbReference type="Proteomes" id="UP000053766"/>
    </source>
</evidence>
<keyword evidence="2 4" id="KW-0863">Zinc-finger</keyword>
<feature type="compositionally biased region" description="Polar residues" evidence="5">
    <location>
        <begin position="439"/>
        <end position="448"/>
    </location>
</feature>
<evidence type="ECO:0000256" key="4">
    <source>
        <dbReference type="PROSITE-ProRule" id="PRU00146"/>
    </source>
</evidence>
<dbReference type="InterPro" id="IPR019787">
    <property type="entry name" value="Znf_PHD-finger"/>
</dbReference>